<reference evidence="2 3" key="1">
    <citation type="journal article" date="2018" name="Mol. Ecol.">
        <title>The obligate alkalophilic soda-lake fungus Sodiomyces alkalinus has shifted to a protein diet.</title>
        <authorList>
            <person name="Grum-Grzhimaylo A.A."/>
            <person name="Falkoski D.L."/>
            <person name="van den Heuvel J."/>
            <person name="Valero-Jimenez C.A."/>
            <person name="Min B."/>
            <person name="Choi I.G."/>
            <person name="Lipzen A."/>
            <person name="Daum C.G."/>
            <person name="Aanen D.K."/>
            <person name="Tsang A."/>
            <person name="Henrissat B."/>
            <person name="Bilanenko E.N."/>
            <person name="de Vries R.P."/>
            <person name="van Kan J.A.L."/>
            <person name="Grigoriev I.V."/>
            <person name="Debets A.J.M."/>
        </authorList>
    </citation>
    <scope>NUCLEOTIDE SEQUENCE [LARGE SCALE GENOMIC DNA]</scope>
    <source>
        <strain evidence="2 3">F11</strain>
    </source>
</reference>
<dbReference type="GeneID" id="39583853"/>
<feature type="compositionally biased region" description="Basic and acidic residues" evidence="1">
    <location>
        <begin position="122"/>
        <end position="137"/>
    </location>
</feature>
<keyword evidence="3" id="KW-1185">Reference proteome</keyword>
<evidence type="ECO:0000256" key="1">
    <source>
        <dbReference type="SAM" id="MobiDB-lite"/>
    </source>
</evidence>
<feature type="compositionally biased region" description="Polar residues" evidence="1">
    <location>
        <begin position="1"/>
        <end position="19"/>
    </location>
</feature>
<dbReference type="EMBL" id="ML119051">
    <property type="protein sequence ID" value="ROT43654.1"/>
    <property type="molecule type" value="Genomic_DNA"/>
</dbReference>
<evidence type="ECO:0000313" key="3">
    <source>
        <dbReference type="Proteomes" id="UP000272025"/>
    </source>
</evidence>
<dbReference type="Proteomes" id="UP000272025">
    <property type="component" value="Unassembled WGS sequence"/>
</dbReference>
<name>A0A3N2QA59_SODAK</name>
<feature type="region of interest" description="Disordered" evidence="1">
    <location>
        <begin position="1"/>
        <end position="106"/>
    </location>
</feature>
<proteinExistence type="predicted"/>
<evidence type="ECO:0000313" key="2">
    <source>
        <dbReference type="EMBL" id="ROT43654.1"/>
    </source>
</evidence>
<organism evidence="2 3">
    <name type="scientific">Sodiomyces alkalinus (strain CBS 110278 / VKM F-3762 / F11)</name>
    <name type="common">Alkaliphilic filamentous fungus</name>
    <dbReference type="NCBI Taxonomy" id="1314773"/>
    <lineage>
        <taxon>Eukaryota</taxon>
        <taxon>Fungi</taxon>
        <taxon>Dikarya</taxon>
        <taxon>Ascomycota</taxon>
        <taxon>Pezizomycotina</taxon>
        <taxon>Sordariomycetes</taxon>
        <taxon>Hypocreomycetidae</taxon>
        <taxon>Glomerellales</taxon>
        <taxon>Plectosphaerellaceae</taxon>
        <taxon>Sodiomyces</taxon>
    </lineage>
</organism>
<feature type="compositionally biased region" description="Polar residues" evidence="1">
    <location>
        <begin position="61"/>
        <end position="75"/>
    </location>
</feature>
<protein>
    <submittedName>
        <fullName evidence="2">Uncharacterized protein</fullName>
    </submittedName>
</protein>
<dbReference type="RefSeq" id="XP_028471460.1">
    <property type="nucleotide sequence ID" value="XM_028615376.1"/>
</dbReference>
<accession>A0A3N2QA59</accession>
<gene>
    <name evidence="2" type="ORF">SODALDRAFT_44247</name>
</gene>
<feature type="compositionally biased region" description="Polar residues" evidence="1">
    <location>
        <begin position="27"/>
        <end position="42"/>
    </location>
</feature>
<feature type="region of interest" description="Disordered" evidence="1">
    <location>
        <begin position="122"/>
        <end position="153"/>
    </location>
</feature>
<sequence>MSGNNGNSYTRSGVNSEGNSYRVGAPSESNSNPYHYSNQNARNGSYYYNNPNNSTYYDSGTGYSRYTAPSGNVRESYSGGSQGSKKSEARHPYVSGVRSSDAGQGPPSEVWVFVGLVVDLRKPREGERGEAERDKNNIIRTSATEAVNRKGCT</sequence>
<dbReference type="AlphaFoldDB" id="A0A3N2QA59"/>
<feature type="compositionally biased region" description="Low complexity" evidence="1">
    <location>
        <begin position="43"/>
        <end position="59"/>
    </location>
</feature>
<dbReference type="OrthoDB" id="5415522at2759"/>